<dbReference type="EMBL" id="GFDL01014124">
    <property type="protein sequence ID" value="JAV20921.1"/>
    <property type="molecule type" value="Transcribed_RNA"/>
</dbReference>
<dbReference type="GO" id="GO:0006730">
    <property type="term" value="P:one-carbon metabolic process"/>
    <property type="evidence" value="ECO:0007669"/>
    <property type="project" value="UniProtKB-KW"/>
</dbReference>
<dbReference type="GO" id="GO:0050661">
    <property type="term" value="F:NADP binding"/>
    <property type="evidence" value="ECO:0007669"/>
    <property type="project" value="InterPro"/>
</dbReference>
<evidence type="ECO:0000256" key="9">
    <source>
        <dbReference type="RuleBase" id="RU004474"/>
    </source>
</evidence>
<dbReference type="PROSITE" id="PS00075">
    <property type="entry name" value="DHFR_1"/>
    <property type="match status" value="1"/>
</dbReference>
<dbReference type="FunFam" id="3.40.430.10:FF:000002">
    <property type="entry name" value="Dihydrofolate reductase"/>
    <property type="match status" value="1"/>
</dbReference>
<dbReference type="Pfam" id="PF00186">
    <property type="entry name" value="DHFR_1"/>
    <property type="match status" value="1"/>
</dbReference>
<dbReference type="EC" id="1.5.1.3" evidence="3"/>
<dbReference type="GO" id="GO:0004146">
    <property type="term" value="F:dihydrofolate reductase activity"/>
    <property type="evidence" value="ECO:0007669"/>
    <property type="project" value="UniProtKB-EC"/>
</dbReference>
<dbReference type="InterPro" id="IPR017925">
    <property type="entry name" value="DHFR_CS"/>
</dbReference>
<dbReference type="PRINTS" id="PR00070">
    <property type="entry name" value="DHFR"/>
</dbReference>
<reference evidence="11" key="1">
    <citation type="submission" date="2017-01" db="EMBL/GenBank/DDBJ databases">
        <title>A deep insight into the sialotranscriptome of adult male and female Cluex tarsalis mosquitoes.</title>
        <authorList>
            <person name="Ribeiro J.M."/>
            <person name="Moreira F."/>
            <person name="Bernard K.A."/>
            <person name="Calvo E."/>
        </authorList>
    </citation>
    <scope>NUCLEOTIDE SEQUENCE</scope>
    <source>
        <strain evidence="11">Kern County</strain>
        <tissue evidence="11">Salivary glands</tissue>
    </source>
</reference>
<accession>A0A1Q3F044</accession>
<evidence type="ECO:0000256" key="4">
    <source>
        <dbReference type="ARBA" id="ARBA00022563"/>
    </source>
</evidence>
<evidence type="ECO:0000256" key="7">
    <source>
        <dbReference type="ARBA" id="ARBA00025067"/>
    </source>
</evidence>
<evidence type="ECO:0000256" key="8">
    <source>
        <dbReference type="ARBA" id="ARBA00048873"/>
    </source>
</evidence>
<evidence type="ECO:0000259" key="10">
    <source>
        <dbReference type="PROSITE" id="PS51330"/>
    </source>
</evidence>
<dbReference type="InterPro" id="IPR001796">
    <property type="entry name" value="DHFR_dom"/>
</dbReference>
<comment type="similarity">
    <text evidence="2 9">Belongs to the dihydrofolate reductase family.</text>
</comment>
<dbReference type="GO" id="GO:0005739">
    <property type="term" value="C:mitochondrion"/>
    <property type="evidence" value="ECO:0007669"/>
    <property type="project" value="TreeGrafter"/>
</dbReference>
<dbReference type="AlphaFoldDB" id="A0A1Q3F044"/>
<dbReference type="PROSITE" id="PS51330">
    <property type="entry name" value="DHFR_2"/>
    <property type="match status" value="1"/>
</dbReference>
<comment type="pathway">
    <text evidence="1">Cofactor biosynthesis; tetrahydrofolate biosynthesis; 5,6,7,8-tetrahydrofolate from 7,8-dihydrofolate: step 1/1.</text>
</comment>
<dbReference type="InterPro" id="IPR024072">
    <property type="entry name" value="DHFR-like_dom_sf"/>
</dbReference>
<dbReference type="GO" id="GO:0046655">
    <property type="term" value="P:folic acid metabolic process"/>
    <property type="evidence" value="ECO:0007669"/>
    <property type="project" value="TreeGrafter"/>
</dbReference>
<dbReference type="InterPro" id="IPR012259">
    <property type="entry name" value="DHFR"/>
</dbReference>
<dbReference type="PANTHER" id="PTHR48069:SF3">
    <property type="entry name" value="DIHYDROFOLATE REDUCTASE"/>
    <property type="match status" value="1"/>
</dbReference>
<keyword evidence="5" id="KW-0521">NADP</keyword>
<proteinExistence type="inferred from homology"/>
<evidence type="ECO:0000256" key="1">
    <source>
        <dbReference type="ARBA" id="ARBA00004903"/>
    </source>
</evidence>
<organism evidence="11">
    <name type="scientific">Culex tarsalis</name>
    <name type="common">Encephalitis mosquito</name>
    <dbReference type="NCBI Taxonomy" id="7177"/>
    <lineage>
        <taxon>Eukaryota</taxon>
        <taxon>Metazoa</taxon>
        <taxon>Ecdysozoa</taxon>
        <taxon>Arthropoda</taxon>
        <taxon>Hexapoda</taxon>
        <taxon>Insecta</taxon>
        <taxon>Pterygota</taxon>
        <taxon>Neoptera</taxon>
        <taxon>Endopterygota</taxon>
        <taxon>Diptera</taxon>
        <taxon>Nematocera</taxon>
        <taxon>Culicoidea</taxon>
        <taxon>Culicidae</taxon>
        <taxon>Culicinae</taxon>
        <taxon>Culicini</taxon>
        <taxon>Culex</taxon>
        <taxon>Culex</taxon>
    </lineage>
</organism>
<evidence type="ECO:0000256" key="3">
    <source>
        <dbReference type="ARBA" id="ARBA00012856"/>
    </source>
</evidence>
<keyword evidence="6" id="KW-0560">Oxidoreductase</keyword>
<comment type="function">
    <text evidence="7">Key enzyme in folate metabolism. Catalyzes an essential reaction for de novo glycine and purine synthesis, and for DNA precursor synthesis.</text>
</comment>
<dbReference type="GO" id="GO:0046654">
    <property type="term" value="P:tetrahydrofolate biosynthetic process"/>
    <property type="evidence" value="ECO:0007669"/>
    <property type="project" value="UniProtKB-UniPathway"/>
</dbReference>
<dbReference type="CDD" id="cd00209">
    <property type="entry name" value="DHFR"/>
    <property type="match status" value="1"/>
</dbReference>
<feature type="domain" description="DHFR" evidence="10">
    <location>
        <begin position="3"/>
        <end position="179"/>
    </location>
</feature>
<evidence type="ECO:0000256" key="2">
    <source>
        <dbReference type="ARBA" id="ARBA00009539"/>
    </source>
</evidence>
<keyword evidence="4" id="KW-0554">One-carbon metabolism</keyword>
<dbReference type="PANTHER" id="PTHR48069">
    <property type="entry name" value="DIHYDROFOLATE REDUCTASE"/>
    <property type="match status" value="1"/>
</dbReference>
<name>A0A1Q3F044_CULTA</name>
<dbReference type="UniPathway" id="UPA00077">
    <property type="reaction ID" value="UER00158"/>
</dbReference>
<dbReference type="GO" id="GO:0046452">
    <property type="term" value="P:dihydrofolate metabolic process"/>
    <property type="evidence" value="ECO:0007669"/>
    <property type="project" value="TreeGrafter"/>
</dbReference>
<evidence type="ECO:0000313" key="11">
    <source>
        <dbReference type="EMBL" id="JAV20921.1"/>
    </source>
</evidence>
<evidence type="ECO:0000256" key="6">
    <source>
        <dbReference type="ARBA" id="ARBA00023002"/>
    </source>
</evidence>
<evidence type="ECO:0000256" key="5">
    <source>
        <dbReference type="ARBA" id="ARBA00022857"/>
    </source>
</evidence>
<protein>
    <recommendedName>
        <fullName evidence="3">dihydrofolate reductase</fullName>
        <ecNumber evidence="3">1.5.1.3</ecNumber>
    </recommendedName>
</protein>
<comment type="catalytic activity">
    <reaction evidence="8">
        <text>(6S)-5,6,7,8-tetrahydrofolate + NADP(+) = 7,8-dihydrofolate + NADPH + H(+)</text>
        <dbReference type="Rhea" id="RHEA:15009"/>
        <dbReference type="ChEBI" id="CHEBI:15378"/>
        <dbReference type="ChEBI" id="CHEBI:57451"/>
        <dbReference type="ChEBI" id="CHEBI:57453"/>
        <dbReference type="ChEBI" id="CHEBI:57783"/>
        <dbReference type="ChEBI" id="CHEBI:58349"/>
        <dbReference type="EC" id="1.5.1.3"/>
    </reaction>
</comment>
<dbReference type="Gene3D" id="3.40.430.10">
    <property type="entry name" value="Dihydrofolate Reductase, subunit A"/>
    <property type="match status" value="1"/>
</dbReference>
<dbReference type="SUPFAM" id="SSF53597">
    <property type="entry name" value="Dihydrofolate reductase-like"/>
    <property type="match status" value="1"/>
</dbReference>
<sequence length="184" mass="20736">MKNFSLIVAVCSNGGIGIKGDLPWRLKSELKHFARMTKRVADPGKRNAIIMGRKTYFGIPEARRPLPDRLNVVLTREPASNSYPEGVLVCSSLPEALAKVHQEAIENVWIVGGNAVYKEAMESEHCHRIYLTEILAPFECDAFFPEIGKDFRQVGNDEDVPGEVQEENGVRFQYKIYEKKALDV</sequence>